<dbReference type="RefSeq" id="XP_062641810.1">
    <property type="nucleotide sequence ID" value="XM_062794214.1"/>
</dbReference>
<reference evidence="2" key="1">
    <citation type="journal article" date="2023" name="Mol. Phylogenet. Evol.">
        <title>Genome-scale phylogeny and comparative genomics of the fungal order Sordariales.</title>
        <authorList>
            <person name="Hensen N."/>
            <person name="Bonometti L."/>
            <person name="Westerberg I."/>
            <person name="Brannstrom I.O."/>
            <person name="Guillou S."/>
            <person name="Cros-Aarteil S."/>
            <person name="Calhoun S."/>
            <person name="Haridas S."/>
            <person name="Kuo A."/>
            <person name="Mondo S."/>
            <person name="Pangilinan J."/>
            <person name="Riley R."/>
            <person name="LaButti K."/>
            <person name="Andreopoulos B."/>
            <person name="Lipzen A."/>
            <person name="Chen C."/>
            <person name="Yan M."/>
            <person name="Daum C."/>
            <person name="Ng V."/>
            <person name="Clum A."/>
            <person name="Steindorff A."/>
            <person name="Ohm R.A."/>
            <person name="Martin F."/>
            <person name="Silar P."/>
            <person name="Natvig D.O."/>
            <person name="Lalanne C."/>
            <person name="Gautier V."/>
            <person name="Ament-Velasquez S.L."/>
            <person name="Kruys A."/>
            <person name="Hutchinson M.I."/>
            <person name="Powell A.J."/>
            <person name="Barry K."/>
            <person name="Miller A.N."/>
            <person name="Grigoriev I.V."/>
            <person name="Debuchy R."/>
            <person name="Gladieux P."/>
            <person name="Hiltunen Thoren M."/>
            <person name="Johannesson H."/>
        </authorList>
    </citation>
    <scope>NUCLEOTIDE SEQUENCE</scope>
    <source>
        <strain evidence="2">CBS 731.68</strain>
    </source>
</reference>
<accession>A0AAN6TP12</accession>
<feature type="compositionally biased region" description="Basic and acidic residues" evidence="1">
    <location>
        <begin position="58"/>
        <end position="76"/>
    </location>
</feature>
<proteinExistence type="predicted"/>
<evidence type="ECO:0000313" key="2">
    <source>
        <dbReference type="EMBL" id="KAK4118037.1"/>
    </source>
</evidence>
<dbReference type="AlphaFoldDB" id="A0AAN6TP12"/>
<dbReference type="Proteomes" id="UP001302602">
    <property type="component" value="Unassembled WGS sequence"/>
</dbReference>
<comment type="caution">
    <text evidence="2">The sequence shown here is derived from an EMBL/GenBank/DDBJ whole genome shotgun (WGS) entry which is preliminary data.</text>
</comment>
<gene>
    <name evidence="2" type="ORF">N657DRAFT_651723</name>
</gene>
<protein>
    <submittedName>
        <fullName evidence="2">Uncharacterized protein</fullName>
    </submittedName>
</protein>
<evidence type="ECO:0000313" key="3">
    <source>
        <dbReference type="Proteomes" id="UP001302602"/>
    </source>
</evidence>
<organism evidence="2 3">
    <name type="scientific">Parathielavia appendiculata</name>
    <dbReference type="NCBI Taxonomy" id="2587402"/>
    <lineage>
        <taxon>Eukaryota</taxon>
        <taxon>Fungi</taxon>
        <taxon>Dikarya</taxon>
        <taxon>Ascomycota</taxon>
        <taxon>Pezizomycotina</taxon>
        <taxon>Sordariomycetes</taxon>
        <taxon>Sordariomycetidae</taxon>
        <taxon>Sordariales</taxon>
        <taxon>Chaetomiaceae</taxon>
        <taxon>Parathielavia</taxon>
    </lineage>
</organism>
<reference evidence="2" key="2">
    <citation type="submission" date="2023-05" db="EMBL/GenBank/DDBJ databases">
        <authorList>
            <consortium name="Lawrence Berkeley National Laboratory"/>
            <person name="Steindorff A."/>
            <person name="Hensen N."/>
            <person name="Bonometti L."/>
            <person name="Westerberg I."/>
            <person name="Brannstrom I.O."/>
            <person name="Guillou S."/>
            <person name="Cros-Aarteil S."/>
            <person name="Calhoun S."/>
            <person name="Haridas S."/>
            <person name="Kuo A."/>
            <person name="Mondo S."/>
            <person name="Pangilinan J."/>
            <person name="Riley R."/>
            <person name="Labutti K."/>
            <person name="Andreopoulos B."/>
            <person name="Lipzen A."/>
            <person name="Chen C."/>
            <person name="Yanf M."/>
            <person name="Daum C."/>
            <person name="Ng V."/>
            <person name="Clum A."/>
            <person name="Ohm R."/>
            <person name="Martin F."/>
            <person name="Silar P."/>
            <person name="Natvig D."/>
            <person name="Lalanne C."/>
            <person name="Gautier V."/>
            <person name="Ament-Velasquez S.L."/>
            <person name="Kruys A."/>
            <person name="Hutchinson M.I."/>
            <person name="Powell A.J."/>
            <person name="Barry K."/>
            <person name="Miller A.N."/>
            <person name="Grigoriev I.V."/>
            <person name="Debuchy R."/>
            <person name="Gladieux P."/>
            <person name="Thoren M.H."/>
            <person name="Johannesson H."/>
        </authorList>
    </citation>
    <scope>NUCLEOTIDE SEQUENCE</scope>
    <source>
        <strain evidence="2">CBS 731.68</strain>
    </source>
</reference>
<keyword evidence="3" id="KW-1185">Reference proteome</keyword>
<name>A0AAN6TP12_9PEZI</name>
<dbReference type="EMBL" id="MU853291">
    <property type="protein sequence ID" value="KAK4118037.1"/>
    <property type="molecule type" value="Genomic_DNA"/>
</dbReference>
<feature type="region of interest" description="Disordered" evidence="1">
    <location>
        <begin position="31"/>
        <end position="96"/>
    </location>
</feature>
<evidence type="ECO:0000256" key="1">
    <source>
        <dbReference type="SAM" id="MobiDB-lite"/>
    </source>
</evidence>
<dbReference type="GeneID" id="87830983"/>
<sequence>MVLLRIARLRPPCAVVLRLPALPPLGVCVHARPTPPHDPARSAIPTSKRTDATFPRHKLSDELSGTREAVELEPLQRKSKPSRSYGRHSPISRHSL</sequence>